<gene>
    <name evidence="6" type="ORF">LMH87_003516</name>
</gene>
<dbReference type="PANTHER" id="PTHR11129:SF3">
    <property type="entry name" value="PROTEIN PRENYLTRANSFERASE ALPHA SUBUNIT REPEAT-CONTAINING PROTEIN 1"/>
    <property type="match status" value="1"/>
</dbReference>
<evidence type="ECO:0000256" key="5">
    <source>
        <dbReference type="SAM" id="MobiDB-lite"/>
    </source>
</evidence>
<feature type="region of interest" description="Disordered" evidence="5">
    <location>
        <begin position="216"/>
        <end position="236"/>
    </location>
</feature>
<comment type="similarity">
    <text evidence="1">Belongs to the protein prenyltransferase subunit alpha family.</text>
</comment>
<proteinExistence type="inferred from homology"/>
<evidence type="ECO:0000256" key="4">
    <source>
        <dbReference type="ARBA" id="ARBA00022737"/>
    </source>
</evidence>
<evidence type="ECO:0008006" key="8">
    <source>
        <dbReference type="Google" id="ProtNLM"/>
    </source>
</evidence>
<dbReference type="InterPro" id="IPR002088">
    <property type="entry name" value="Prenyl_trans_a"/>
</dbReference>
<dbReference type="GO" id="GO:0008318">
    <property type="term" value="F:protein prenyltransferase activity"/>
    <property type="evidence" value="ECO:0007669"/>
    <property type="project" value="InterPro"/>
</dbReference>
<organism evidence="6 7">
    <name type="scientific">Akanthomyces muscarius</name>
    <name type="common">Entomopathogenic fungus</name>
    <name type="synonym">Lecanicillium muscarium</name>
    <dbReference type="NCBI Taxonomy" id="2231603"/>
    <lineage>
        <taxon>Eukaryota</taxon>
        <taxon>Fungi</taxon>
        <taxon>Dikarya</taxon>
        <taxon>Ascomycota</taxon>
        <taxon>Pezizomycotina</taxon>
        <taxon>Sordariomycetes</taxon>
        <taxon>Hypocreomycetidae</taxon>
        <taxon>Hypocreales</taxon>
        <taxon>Cordycipitaceae</taxon>
        <taxon>Akanthomyces</taxon>
    </lineage>
</organism>
<sequence length="365" mass="41583">MSRALDPRVKEALRIGDHVPVYQCVADVLSTRDAELLDIEVLGPSHVLLRETYILHEGNAVAIPKLNILRAFLPAYKTFKEHIGGQHVMPEELLRATSVILLLDPEHMTAVNARKRYIRHVKEQNPQELGDALDAELYLIDSLLTSRLHRHTKSPTLWGHRQWILELCIDRQRPVDSLLTALEKLIFVSAERHPRNYYAWCHARYLLGLASRRSQGQSTADGDAQGQQQQPASANPEKITQTVKNWCFSHPDDISGWSFLTVLVEQQQQHPQATTTTAPALFSETLHLAEAFSWRGESVWYFLRNMLRGSWIGEGDGEEFERVLRAVHGRVNEPGELDRQIMGRMLEWTKLYAEPGALISENVGR</sequence>
<dbReference type="AlphaFoldDB" id="A0A9W8Q3G1"/>
<reference evidence="6" key="1">
    <citation type="journal article" date="2023" name="Access Microbiol">
        <title>De-novo genome assembly for Akanthomyces muscarius, a biocontrol agent of insect agricultural pests.</title>
        <authorList>
            <person name="Erdos Z."/>
            <person name="Studholme D.J."/>
            <person name="Raymond B."/>
            <person name="Sharma M."/>
        </authorList>
    </citation>
    <scope>NUCLEOTIDE SEQUENCE</scope>
    <source>
        <strain evidence="6">Ve6</strain>
    </source>
</reference>
<dbReference type="KEGG" id="amus:LMH87_003516"/>
<accession>A0A9W8Q3G1</accession>
<dbReference type="Pfam" id="PF01239">
    <property type="entry name" value="PPTA"/>
    <property type="match status" value="1"/>
</dbReference>
<evidence type="ECO:0000256" key="3">
    <source>
        <dbReference type="ARBA" id="ARBA00022679"/>
    </source>
</evidence>
<evidence type="ECO:0000256" key="1">
    <source>
        <dbReference type="ARBA" id="ARBA00006734"/>
    </source>
</evidence>
<evidence type="ECO:0000313" key="6">
    <source>
        <dbReference type="EMBL" id="KAJ4144641.1"/>
    </source>
</evidence>
<dbReference type="Proteomes" id="UP001144673">
    <property type="component" value="Chromosome 2"/>
</dbReference>
<keyword evidence="2" id="KW-0637">Prenyltransferase</keyword>
<dbReference type="Gene3D" id="1.25.40.120">
    <property type="entry name" value="Protein prenylyltransferase"/>
    <property type="match status" value="1"/>
</dbReference>
<dbReference type="GO" id="GO:0005737">
    <property type="term" value="C:cytoplasm"/>
    <property type="evidence" value="ECO:0007669"/>
    <property type="project" value="TreeGrafter"/>
</dbReference>
<dbReference type="PANTHER" id="PTHR11129">
    <property type="entry name" value="PROTEIN FARNESYLTRANSFERASE ALPHA SUBUNIT/RAB GERANYLGERANYL TRANSFERASE ALPHA SUBUNIT"/>
    <property type="match status" value="1"/>
</dbReference>
<dbReference type="EMBL" id="JAJHUN010000011">
    <property type="protein sequence ID" value="KAJ4144641.1"/>
    <property type="molecule type" value="Genomic_DNA"/>
</dbReference>
<dbReference type="SUPFAM" id="SSF48439">
    <property type="entry name" value="Protein prenylyltransferase"/>
    <property type="match status" value="1"/>
</dbReference>
<feature type="compositionally biased region" description="Low complexity" evidence="5">
    <location>
        <begin position="216"/>
        <end position="234"/>
    </location>
</feature>
<dbReference type="RefSeq" id="XP_056048311.1">
    <property type="nucleotide sequence ID" value="XM_056193981.1"/>
</dbReference>
<comment type="caution">
    <text evidence="6">The sequence shown here is derived from an EMBL/GenBank/DDBJ whole genome shotgun (WGS) entry which is preliminary data.</text>
</comment>
<name>A0A9W8Q3G1_AKAMU</name>
<keyword evidence="7" id="KW-1185">Reference proteome</keyword>
<keyword evidence="4" id="KW-0677">Repeat</keyword>
<keyword evidence="3" id="KW-0808">Transferase</keyword>
<protein>
    <recommendedName>
        <fullName evidence="8">Protein prenyltransferase</fullName>
    </recommendedName>
</protein>
<evidence type="ECO:0000313" key="7">
    <source>
        <dbReference type="Proteomes" id="UP001144673"/>
    </source>
</evidence>
<evidence type="ECO:0000256" key="2">
    <source>
        <dbReference type="ARBA" id="ARBA00022602"/>
    </source>
</evidence>
<dbReference type="GeneID" id="80890675"/>